<dbReference type="NCBIfam" id="TIGR01876">
    <property type="entry name" value="cas_Cas5d"/>
    <property type="match status" value="1"/>
</dbReference>
<comment type="similarity">
    <text evidence="2">Belongs to the CRISPR-associated protein Cas5 family. Subtype I-C/Dvulg subfamily.</text>
</comment>
<dbReference type="Pfam" id="PF09704">
    <property type="entry name" value="Cas_Cas5d"/>
    <property type="match status" value="1"/>
</dbReference>
<dbReference type="InterPro" id="IPR013422">
    <property type="entry name" value="CRISPR-assoc_prot_Cas5_N"/>
</dbReference>
<reference evidence="4" key="1">
    <citation type="journal article" date="2019" name="Int. J. Syst. Evol. Microbiol.">
        <title>The Global Catalogue of Microorganisms (GCM) 10K type strain sequencing project: providing services to taxonomists for standard genome sequencing and annotation.</title>
        <authorList>
            <consortium name="The Broad Institute Genomics Platform"/>
            <consortium name="The Broad Institute Genome Sequencing Center for Infectious Disease"/>
            <person name="Wu L."/>
            <person name="Ma J."/>
        </authorList>
    </citation>
    <scope>NUCLEOTIDE SEQUENCE [LARGE SCALE GENOMIC DNA]</scope>
    <source>
        <strain evidence="4">CCM 8896</strain>
    </source>
</reference>
<evidence type="ECO:0000313" key="3">
    <source>
        <dbReference type="EMBL" id="MFD1671219.1"/>
    </source>
</evidence>
<evidence type="ECO:0000313" key="4">
    <source>
        <dbReference type="Proteomes" id="UP001597267"/>
    </source>
</evidence>
<keyword evidence="2" id="KW-0540">Nuclease</keyword>
<keyword evidence="2" id="KW-0694">RNA-binding</keyword>
<gene>
    <name evidence="3" type="primary">cas5c</name>
    <name evidence="3" type="ORF">ACFQ5M_03835</name>
</gene>
<comment type="function">
    <text evidence="2">CRISPR (clustered regularly interspaced short palindromic repeat) is an adaptive immune system that provides protection against mobile genetic elements (viruses, transposable elements and conjugative plasmids). CRISPR clusters contain spacers, sequences complementary to antecedent mobile elements, and target invading nucleic acids. CRISPR clusters are transcribed and processed into CRISPR RNA (crRNA).</text>
</comment>
<name>A0ABW4J4A8_9LACO</name>
<evidence type="ECO:0000256" key="1">
    <source>
        <dbReference type="ARBA" id="ARBA00023118"/>
    </source>
</evidence>
<proteinExistence type="inferred from homology"/>
<dbReference type="Gene3D" id="3.30.70.2660">
    <property type="match status" value="1"/>
</dbReference>
<dbReference type="InterPro" id="IPR010155">
    <property type="entry name" value="CRISPR-assoc_prot_Cas5d"/>
</dbReference>
<accession>A0ABW4J4A8</accession>
<keyword evidence="4" id="KW-1185">Reference proteome</keyword>
<dbReference type="InterPro" id="IPR021124">
    <property type="entry name" value="CRISPR-assoc_prot_Cas5"/>
</dbReference>
<comment type="caution">
    <text evidence="3">The sequence shown here is derived from an EMBL/GenBank/DDBJ whole genome shotgun (WGS) entry which is preliminary data.</text>
</comment>
<evidence type="ECO:0000256" key="2">
    <source>
        <dbReference type="PIRNR" id="PIRNR029950"/>
    </source>
</evidence>
<dbReference type="PIRSF" id="PIRSF029950">
    <property type="entry name" value="Cas_CT1134"/>
    <property type="match status" value="1"/>
</dbReference>
<keyword evidence="2" id="KW-0378">Hydrolase</keyword>
<dbReference type="EC" id="3.1.-.-" evidence="2"/>
<dbReference type="NCBIfam" id="TIGR02593">
    <property type="entry name" value="CRISPR_cas5"/>
    <property type="match status" value="1"/>
</dbReference>
<dbReference type="EMBL" id="JBHTOP010000006">
    <property type="protein sequence ID" value="MFD1671219.1"/>
    <property type="molecule type" value="Genomic_DNA"/>
</dbReference>
<organism evidence="3 4">
    <name type="scientific">Agrilactobacillus yilanensis</name>
    <dbReference type="NCBI Taxonomy" id="2485997"/>
    <lineage>
        <taxon>Bacteria</taxon>
        <taxon>Bacillati</taxon>
        <taxon>Bacillota</taxon>
        <taxon>Bacilli</taxon>
        <taxon>Lactobacillales</taxon>
        <taxon>Lactobacillaceae</taxon>
        <taxon>Agrilactobacillus</taxon>
    </lineage>
</organism>
<dbReference type="Proteomes" id="UP001597267">
    <property type="component" value="Unassembled WGS sequence"/>
</dbReference>
<dbReference type="RefSeq" id="WP_225423629.1">
    <property type="nucleotide sequence ID" value="NZ_JBHTOP010000006.1"/>
</dbReference>
<keyword evidence="1 2" id="KW-0051">Antiviral defense</keyword>
<keyword evidence="2" id="KW-0255">Endonuclease</keyword>
<protein>
    <recommendedName>
        <fullName evidence="2">pre-crRNA processing endonuclease</fullName>
        <ecNumber evidence="2">3.1.-.-</ecNumber>
    </recommendedName>
</protein>
<sequence>MSQENNFQFEVWGRNALFCDPLSRGGEKLTYQVPSYQALVGIASSVYWKPSFIHVIDKVRILEPIRVESKAMRPLDKNFALNKNTLAYYTYLRNVRYQVESHIKWNLQREDLAQDRNIKKHTAIFNRALSRGGRRDVFLGTRECQAYVKPQTFGAGTGAYDEIAEQYIGMMVHGFNYPNETGDNQLSVRLWAPTMKHGVIEFEKPEDVKIVQPIREVVDYKIHDTTLFQPVDELYDEMFGGEQR</sequence>